<evidence type="ECO:0000313" key="2">
    <source>
        <dbReference type="Proteomes" id="UP000192939"/>
    </source>
</evidence>
<dbReference type="Pfam" id="PF25846">
    <property type="entry name" value="YmzB"/>
    <property type="match status" value="1"/>
</dbReference>
<comment type="caution">
    <text evidence="1">The sequence shown here is derived from an EMBL/GenBank/DDBJ whole genome shotgun (WGS) entry which is preliminary data.</text>
</comment>
<keyword evidence="2" id="KW-1185">Reference proteome</keyword>
<protein>
    <submittedName>
        <fullName evidence="1">Uncharacterized protein</fullName>
    </submittedName>
</protein>
<dbReference type="EMBL" id="FXAE01000007">
    <property type="protein sequence ID" value="SMF07223.1"/>
    <property type="molecule type" value="Genomic_DNA"/>
</dbReference>
<dbReference type="Proteomes" id="UP000192939">
    <property type="component" value="Unassembled WGS sequence"/>
</dbReference>
<evidence type="ECO:0000313" key="1">
    <source>
        <dbReference type="EMBL" id="SMF07223.1"/>
    </source>
</evidence>
<accession>A0ABY1LUH5</accession>
<organism evidence="1 2">
    <name type="scientific">Paenibacillus barengoltzii J12</name>
    <dbReference type="NCBI Taxonomy" id="935846"/>
    <lineage>
        <taxon>Bacteria</taxon>
        <taxon>Bacillati</taxon>
        <taxon>Bacillota</taxon>
        <taxon>Bacilli</taxon>
        <taxon>Bacillales</taxon>
        <taxon>Paenibacillaceae</taxon>
        <taxon>Paenibacillus</taxon>
    </lineage>
</organism>
<proteinExistence type="predicted"/>
<dbReference type="InterPro" id="IPR058926">
    <property type="entry name" value="YmzB-like"/>
</dbReference>
<reference evidence="1 2" key="1">
    <citation type="submission" date="2017-04" db="EMBL/GenBank/DDBJ databases">
        <authorList>
            <person name="Varghese N."/>
            <person name="Submissions S."/>
        </authorList>
    </citation>
    <scope>NUCLEOTIDE SEQUENCE [LARGE SCALE GENOMIC DNA]</scope>
    <source>
        <strain evidence="1 2">J12</strain>
    </source>
</reference>
<name>A0ABY1LUH5_9BACL</name>
<sequence>MWMNEQLQPVMDWLEAHIGGNLHIRKLEQGDLDEIKLKLEQKGIHDDHSHMFDDYTGGPVLYLRGEGWIIQPSGTEVPLPQDTYLIPVRELKQAHIDGHTMSVETERARYDITDA</sequence>
<gene>
    <name evidence="1" type="ORF">SAMN02744124_01109</name>
</gene>